<sequence length="65" mass="7818">MLKQNCTGAWIHAREYYINLCKHGRPIKTAESNYFLKLPYSNLRRNLPMDWMKIQTAIIHLIHFD</sequence>
<protein>
    <submittedName>
        <fullName evidence="1">Uncharacterized protein</fullName>
    </submittedName>
</protein>
<evidence type="ECO:0000313" key="1">
    <source>
        <dbReference type="EMBL" id="JAD96553.1"/>
    </source>
</evidence>
<organism evidence="1">
    <name type="scientific">Arundo donax</name>
    <name type="common">Giant reed</name>
    <name type="synonym">Donax arundinaceus</name>
    <dbReference type="NCBI Taxonomy" id="35708"/>
    <lineage>
        <taxon>Eukaryota</taxon>
        <taxon>Viridiplantae</taxon>
        <taxon>Streptophyta</taxon>
        <taxon>Embryophyta</taxon>
        <taxon>Tracheophyta</taxon>
        <taxon>Spermatophyta</taxon>
        <taxon>Magnoliopsida</taxon>
        <taxon>Liliopsida</taxon>
        <taxon>Poales</taxon>
        <taxon>Poaceae</taxon>
        <taxon>PACMAD clade</taxon>
        <taxon>Arundinoideae</taxon>
        <taxon>Arundineae</taxon>
        <taxon>Arundo</taxon>
    </lineage>
</organism>
<reference evidence="1" key="2">
    <citation type="journal article" date="2015" name="Data Brief">
        <title>Shoot transcriptome of the giant reed, Arundo donax.</title>
        <authorList>
            <person name="Barrero R.A."/>
            <person name="Guerrero F.D."/>
            <person name="Moolhuijzen P."/>
            <person name="Goolsby J.A."/>
            <person name="Tidwell J."/>
            <person name="Bellgard S.E."/>
            <person name="Bellgard M.I."/>
        </authorList>
    </citation>
    <scope>NUCLEOTIDE SEQUENCE</scope>
    <source>
        <tissue evidence="1">Shoot tissue taken approximately 20 cm above the soil surface</tissue>
    </source>
</reference>
<dbReference type="AlphaFoldDB" id="A0A0A9EBZ5"/>
<reference evidence="1" key="1">
    <citation type="submission" date="2014-09" db="EMBL/GenBank/DDBJ databases">
        <authorList>
            <person name="Magalhaes I.L.F."/>
            <person name="Oliveira U."/>
            <person name="Santos F.R."/>
            <person name="Vidigal T.H.D.A."/>
            <person name="Brescovit A.D."/>
            <person name="Santos A.J."/>
        </authorList>
    </citation>
    <scope>NUCLEOTIDE SEQUENCE</scope>
    <source>
        <tissue evidence="1">Shoot tissue taken approximately 20 cm above the soil surface</tissue>
    </source>
</reference>
<name>A0A0A9EBZ5_ARUDO</name>
<proteinExistence type="predicted"/>
<accession>A0A0A9EBZ5</accession>
<dbReference type="EMBL" id="GBRH01201342">
    <property type="protein sequence ID" value="JAD96553.1"/>
    <property type="molecule type" value="Transcribed_RNA"/>
</dbReference>